<dbReference type="Proteomes" id="UP000652219">
    <property type="component" value="Unassembled WGS sequence"/>
</dbReference>
<evidence type="ECO:0000313" key="2">
    <source>
        <dbReference type="Proteomes" id="UP000652219"/>
    </source>
</evidence>
<organism evidence="1 2">
    <name type="scientific">Colletotrichum sojae</name>
    <dbReference type="NCBI Taxonomy" id="2175907"/>
    <lineage>
        <taxon>Eukaryota</taxon>
        <taxon>Fungi</taxon>
        <taxon>Dikarya</taxon>
        <taxon>Ascomycota</taxon>
        <taxon>Pezizomycotina</taxon>
        <taxon>Sordariomycetes</taxon>
        <taxon>Hypocreomycetidae</taxon>
        <taxon>Glomerellales</taxon>
        <taxon>Glomerellaceae</taxon>
        <taxon>Colletotrichum</taxon>
        <taxon>Colletotrichum orchidearum species complex</taxon>
    </lineage>
</organism>
<sequence length="96" mass="10236">MTLSALLSDEFAICCGTVTVDLARRKALLKDLGETLEEAATRGTFEQTVFRVDLLPVEIPTLATLPSGVAEPPETVTEPIAMTRSIASNGSLQVVF</sequence>
<evidence type="ECO:0000313" key="1">
    <source>
        <dbReference type="EMBL" id="KAF6796463.1"/>
    </source>
</evidence>
<accession>A0A8H6ITZ9</accession>
<proteinExistence type="predicted"/>
<name>A0A8H6ITZ9_9PEZI</name>
<dbReference type="EMBL" id="WIGN01000368">
    <property type="protein sequence ID" value="KAF6796463.1"/>
    <property type="molecule type" value="Genomic_DNA"/>
</dbReference>
<protein>
    <submittedName>
        <fullName evidence="1">Nudix domain-containing protein</fullName>
    </submittedName>
</protein>
<dbReference type="AlphaFoldDB" id="A0A8H6ITZ9"/>
<keyword evidence="2" id="KW-1185">Reference proteome</keyword>
<comment type="caution">
    <text evidence="1">The sequence shown here is derived from an EMBL/GenBank/DDBJ whole genome shotgun (WGS) entry which is preliminary data.</text>
</comment>
<gene>
    <name evidence="1" type="ORF">CSOJ01_13154</name>
</gene>
<reference evidence="1 2" key="1">
    <citation type="journal article" date="2020" name="Phytopathology">
        <title>Genome Sequence Resources of Colletotrichum truncatum, C. plurivorum, C. musicola, and C. sojae: Four Species Pathogenic to Soybean (Glycine max).</title>
        <authorList>
            <person name="Rogerio F."/>
            <person name="Boufleur T.R."/>
            <person name="Ciampi-Guillardi M."/>
            <person name="Sukno S.A."/>
            <person name="Thon M.R."/>
            <person name="Massola Junior N.S."/>
            <person name="Baroncelli R."/>
        </authorList>
    </citation>
    <scope>NUCLEOTIDE SEQUENCE [LARGE SCALE GENOMIC DNA]</scope>
    <source>
        <strain evidence="1 2">LFN0009</strain>
    </source>
</reference>